<dbReference type="PANTHER" id="PTHR10819">
    <property type="entry name" value="PHOSPHOTRIESTERASE-RELATED"/>
    <property type="match status" value="1"/>
</dbReference>
<protein>
    <submittedName>
        <fullName evidence="4">Phosphotriesterase</fullName>
    </submittedName>
</protein>
<sequence>MKRRTFLKTSLAAGFGSVLAAKPRVNTVRGSIRASELGMTLIHEHILVDFIGADKSSLDRWERPVVVAKMLPYLQTLRQLGVRTLVECTPAYLGRDPRLLQELSEKSGVQLLTNTGYYGASNDKYLPAHARTETADQLADRWVAEFQNGIDGTGIRPAFLKIGVNPGPLSDLHRKLITAAARTHKRTGLPIYSHTGPYVPAFEQIDVLKQEGVDPAAFVWVHAQGQNMVHYARAVREGAWVSLDGLDDSNVGQYAENLLLMKENRLLHRTLLSHDAGWYDPAQPEGGSIGRDYTVLFRRLMPELNKKGFTQKEWKQLLVDNPAKVFSA</sequence>
<evidence type="ECO:0000313" key="4">
    <source>
        <dbReference type="EMBL" id="MFD1141732.1"/>
    </source>
</evidence>
<dbReference type="Gene3D" id="3.20.20.140">
    <property type="entry name" value="Metal-dependent hydrolases"/>
    <property type="match status" value="1"/>
</dbReference>
<keyword evidence="2" id="KW-0378">Hydrolase</keyword>
<evidence type="ECO:0000313" key="5">
    <source>
        <dbReference type="Proteomes" id="UP001597116"/>
    </source>
</evidence>
<dbReference type="RefSeq" id="WP_265992218.1">
    <property type="nucleotide sequence ID" value="NZ_CP110973.1"/>
</dbReference>
<comment type="similarity">
    <text evidence="3">Belongs to the metallo-dependent hydrolases superfamily. Phosphotriesterase family.</text>
</comment>
<accession>A0ABW3Q789</accession>
<evidence type="ECO:0000256" key="1">
    <source>
        <dbReference type="ARBA" id="ARBA00022723"/>
    </source>
</evidence>
<feature type="modified residue" description="N6-carboxylysine" evidence="3">
    <location>
        <position position="161"/>
    </location>
</feature>
<dbReference type="PANTHER" id="PTHR10819:SF3">
    <property type="entry name" value="PHOSPHOTRIESTERASE-RELATED PROTEIN"/>
    <property type="match status" value="1"/>
</dbReference>
<gene>
    <name evidence="4" type="ORF">ACFQ4C_11465</name>
</gene>
<name>A0ABW3Q789_9BACT</name>
<keyword evidence="1" id="KW-0479">Metal-binding</keyword>
<keyword evidence="5" id="KW-1185">Reference proteome</keyword>
<dbReference type="InterPro" id="IPR032466">
    <property type="entry name" value="Metal_Hydrolase"/>
</dbReference>
<comment type="caution">
    <text evidence="4">The sequence shown here is derived from an EMBL/GenBank/DDBJ whole genome shotgun (WGS) entry which is preliminary data.</text>
</comment>
<evidence type="ECO:0000256" key="3">
    <source>
        <dbReference type="PROSITE-ProRule" id="PRU00679"/>
    </source>
</evidence>
<dbReference type="EMBL" id="JBHTLP010000008">
    <property type="protein sequence ID" value="MFD1141732.1"/>
    <property type="molecule type" value="Genomic_DNA"/>
</dbReference>
<reference evidence="5" key="1">
    <citation type="journal article" date="2019" name="Int. J. Syst. Evol. Microbiol.">
        <title>The Global Catalogue of Microorganisms (GCM) 10K type strain sequencing project: providing services to taxonomists for standard genome sequencing and annotation.</title>
        <authorList>
            <consortium name="The Broad Institute Genomics Platform"/>
            <consortium name="The Broad Institute Genome Sequencing Center for Infectious Disease"/>
            <person name="Wu L."/>
            <person name="Ma J."/>
        </authorList>
    </citation>
    <scope>NUCLEOTIDE SEQUENCE [LARGE SCALE GENOMIC DNA]</scope>
    <source>
        <strain evidence="5">CCUG 55608</strain>
    </source>
</reference>
<dbReference type="Proteomes" id="UP001597116">
    <property type="component" value="Unassembled WGS sequence"/>
</dbReference>
<dbReference type="PROSITE" id="PS01322">
    <property type="entry name" value="PHOSPHOTRIESTERASE_1"/>
    <property type="match status" value="1"/>
</dbReference>
<evidence type="ECO:0000256" key="2">
    <source>
        <dbReference type="ARBA" id="ARBA00022801"/>
    </source>
</evidence>
<proteinExistence type="inferred from homology"/>
<dbReference type="Pfam" id="PF02126">
    <property type="entry name" value="PTE"/>
    <property type="match status" value="1"/>
</dbReference>
<dbReference type="PROSITE" id="PS51347">
    <property type="entry name" value="PHOSPHOTRIESTERASE_2"/>
    <property type="match status" value="1"/>
</dbReference>
<dbReference type="InterPro" id="IPR001559">
    <property type="entry name" value="Phosphotriesterase"/>
</dbReference>
<organism evidence="4 5">
    <name type="scientific">Larkinella insperata</name>
    <dbReference type="NCBI Taxonomy" id="332158"/>
    <lineage>
        <taxon>Bacteria</taxon>
        <taxon>Pseudomonadati</taxon>
        <taxon>Bacteroidota</taxon>
        <taxon>Cytophagia</taxon>
        <taxon>Cytophagales</taxon>
        <taxon>Spirosomataceae</taxon>
        <taxon>Larkinella</taxon>
    </lineage>
</organism>
<dbReference type="SUPFAM" id="SSF51556">
    <property type="entry name" value="Metallo-dependent hydrolases"/>
    <property type="match status" value="1"/>
</dbReference>
<dbReference type="InterPro" id="IPR017947">
    <property type="entry name" value="AryldialkylPase_Zn-BS"/>
</dbReference>